<evidence type="ECO:0000313" key="8">
    <source>
        <dbReference type="Proteomes" id="UP001301958"/>
    </source>
</evidence>
<proteinExistence type="predicted"/>
<dbReference type="Proteomes" id="UP001301958">
    <property type="component" value="Unassembled WGS sequence"/>
</dbReference>
<organism evidence="7 8">
    <name type="scientific">Podospora fimiseda</name>
    <dbReference type="NCBI Taxonomy" id="252190"/>
    <lineage>
        <taxon>Eukaryota</taxon>
        <taxon>Fungi</taxon>
        <taxon>Dikarya</taxon>
        <taxon>Ascomycota</taxon>
        <taxon>Pezizomycotina</taxon>
        <taxon>Sordariomycetes</taxon>
        <taxon>Sordariomycetidae</taxon>
        <taxon>Sordariales</taxon>
        <taxon>Podosporaceae</taxon>
        <taxon>Podospora</taxon>
    </lineage>
</organism>
<feature type="compositionally biased region" description="Basic and acidic residues" evidence="5">
    <location>
        <begin position="266"/>
        <end position="277"/>
    </location>
</feature>
<keyword evidence="4 6" id="KW-0472">Membrane</keyword>
<dbReference type="EMBL" id="MU865323">
    <property type="protein sequence ID" value="KAK4228072.1"/>
    <property type="molecule type" value="Genomic_DNA"/>
</dbReference>
<evidence type="ECO:0000313" key="7">
    <source>
        <dbReference type="EMBL" id="KAK4228072.1"/>
    </source>
</evidence>
<feature type="compositionally biased region" description="Basic and acidic residues" evidence="5">
    <location>
        <begin position="475"/>
        <end position="486"/>
    </location>
</feature>
<protein>
    <recommendedName>
        <fullName evidence="9">Ankyrin repeat protein</fullName>
    </recommendedName>
</protein>
<evidence type="ECO:0000256" key="4">
    <source>
        <dbReference type="ARBA" id="ARBA00023136"/>
    </source>
</evidence>
<dbReference type="GO" id="GO:0046873">
    <property type="term" value="F:metal ion transmembrane transporter activity"/>
    <property type="evidence" value="ECO:0007669"/>
    <property type="project" value="InterPro"/>
</dbReference>
<feature type="region of interest" description="Disordered" evidence="5">
    <location>
        <begin position="1161"/>
        <end position="1301"/>
    </location>
</feature>
<feature type="compositionally biased region" description="Polar residues" evidence="5">
    <location>
        <begin position="1273"/>
        <end position="1301"/>
    </location>
</feature>
<reference evidence="7" key="1">
    <citation type="journal article" date="2023" name="Mol. Phylogenet. Evol.">
        <title>Genome-scale phylogeny and comparative genomics of the fungal order Sordariales.</title>
        <authorList>
            <person name="Hensen N."/>
            <person name="Bonometti L."/>
            <person name="Westerberg I."/>
            <person name="Brannstrom I.O."/>
            <person name="Guillou S."/>
            <person name="Cros-Aarteil S."/>
            <person name="Calhoun S."/>
            <person name="Haridas S."/>
            <person name="Kuo A."/>
            <person name="Mondo S."/>
            <person name="Pangilinan J."/>
            <person name="Riley R."/>
            <person name="LaButti K."/>
            <person name="Andreopoulos B."/>
            <person name="Lipzen A."/>
            <person name="Chen C."/>
            <person name="Yan M."/>
            <person name="Daum C."/>
            <person name="Ng V."/>
            <person name="Clum A."/>
            <person name="Steindorff A."/>
            <person name="Ohm R.A."/>
            <person name="Martin F."/>
            <person name="Silar P."/>
            <person name="Natvig D.O."/>
            <person name="Lalanne C."/>
            <person name="Gautier V."/>
            <person name="Ament-Velasquez S.L."/>
            <person name="Kruys A."/>
            <person name="Hutchinson M.I."/>
            <person name="Powell A.J."/>
            <person name="Barry K."/>
            <person name="Miller A.N."/>
            <person name="Grigoriev I.V."/>
            <person name="Debuchy R."/>
            <person name="Gladieux P."/>
            <person name="Hiltunen Thoren M."/>
            <person name="Johannesson H."/>
        </authorList>
    </citation>
    <scope>NUCLEOTIDE SEQUENCE</scope>
    <source>
        <strain evidence="7">CBS 990.96</strain>
    </source>
</reference>
<gene>
    <name evidence="7" type="ORF">QBC38DRAFT_536036</name>
</gene>
<evidence type="ECO:0000256" key="5">
    <source>
        <dbReference type="SAM" id="MobiDB-lite"/>
    </source>
</evidence>
<feature type="compositionally biased region" description="Polar residues" evidence="5">
    <location>
        <begin position="293"/>
        <end position="302"/>
    </location>
</feature>
<dbReference type="InterPro" id="IPR002523">
    <property type="entry name" value="MgTranspt_CorA/ZnTranspt_ZntB"/>
</dbReference>
<feature type="compositionally biased region" description="Polar residues" evidence="5">
    <location>
        <begin position="250"/>
        <end position="261"/>
    </location>
</feature>
<feature type="transmembrane region" description="Helical" evidence="6">
    <location>
        <begin position="1042"/>
        <end position="1063"/>
    </location>
</feature>
<comment type="caution">
    <text evidence="7">The sequence shown here is derived from an EMBL/GenBank/DDBJ whole genome shotgun (WGS) entry which is preliminary data.</text>
</comment>
<dbReference type="PANTHER" id="PTHR47685:SF1">
    <property type="entry name" value="MAGNESIUM TRANSPORT PROTEIN CORA"/>
    <property type="match status" value="1"/>
</dbReference>
<feature type="region of interest" description="Disordered" evidence="5">
    <location>
        <begin position="1"/>
        <end position="23"/>
    </location>
</feature>
<evidence type="ECO:0000256" key="1">
    <source>
        <dbReference type="ARBA" id="ARBA00004141"/>
    </source>
</evidence>
<evidence type="ECO:0000256" key="6">
    <source>
        <dbReference type="SAM" id="Phobius"/>
    </source>
</evidence>
<evidence type="ECO:0000256" key="2">
    <source>
        <dbReference type="ARBA" id="ARBA00022692"/>
    </source>
</evidence>
<sequence length="1301" mass="149074">MKESPQKRASKPKSPPNAAAWAVHRSNPSAFDPECAPATCLSASPHGPETIRDYLRHYFGCINIADRINYLEPCNEIWVYEYNQELEHLNSLPEFSSLSTSAKDHEAKKRVKKKIQSVAVALEGQYRRSYILRQALLKAPDPSTGSPKNLTKTAGHLVRRIDESRQNWKKSKEYVRGIELVRKWKHKPEEPPHLAAQRLDFEEERENIRKVVKEARNDQDPPPDDELEEYDLERDVNGYLIQYTLKKEIPSSQASRQSTTDPKAIMTEHETRTESPTRADFSTSFPGPGRTPSRANTVGSASSTHVTYMEPVDEELTDPRFKGRFPDQRIGMSSLLGLDKLDPDVSNILSRKECSSKDPTRLRYFHIPSNNMDWVEKTIARYYDEKQPDLSNTARDPPVRTHARMLLRPQFWRGQQHGARSGVVHARHMRPLCERISSEVNEIEDSPKNIVLFMPFLHWDTDRMRNKISNMIDAESEKQRKKHEETGVLNRQNRKDEREGLEKAGKQLTHPKEDPNLRLISLSRERGGLGLNTGAKDFSELVAKLKPVSRNGDDIKIDQNGRMEIKNKLGQYLIDAARLYEAMSTYRDQRMLEEYLYRDPPLHPRRTLDQSYYWTLRTTKVRDRDQVVYRGTNMNLDSCHRLEIKPQKDKSKCLLGGLPTRKSTKENAGAEANVGTGLNHGLQAQSSLPKERTSWLGRFSFTSRVATDGTQTDQACSNLQWTGHSIKTDEHGCDHCRGDIRKTSQVIMVDQLWMWVLDEKTIITSFPRRYGFNKQDLSGVHKSIRMRLKSARKNHIRSIYDLALIVLDECSNTFFDRTKTEDSQPQVMDIFSESIGNVTNQHTVCFQHVWHWTQKASAIYRSKSKYVDSSDLHVPLLDIHPEGKLQREVKDIIDELDIMINVHQKQKEVIRRFCKHVERILDPEGRWPDGADRQDRQDFRIPRAPRNTMDTTLNEPRLMAKLEENMKRKERHDQLSWFRLQSHELLAEVDDRLDELEGLKKGAESTAKSVNDLLQLKQQQASVVQAWESVKQAEEAVRQGRAIMMFTVMTIIFLPMSFISSIFGMNNREFGGSDNPWSVKDQVLLYILPISFLVILLSITIAFSNLLRALLWSAFSLFKTWISVKCWIYWMWLDYREDACSTSIMKWTEEQVRKMKEAVEIQKRKKKRDQREKDEKNKKTKEGGTNDDGKEDNDAAGGWKKSKKQQQDIESGGRLSASREIPRVSNESTGGSQSGNGGNGRQARKRSSLDRKGSGGNGHLGVGGLGGDDPKVSGSTCVGPQISHQSFAGSEGVNGSDTKDR</sequence>
<keyword evidence="3 6" id="KW-1133">Transmembrane helix</keyword>
<evidence type="ECO:0000256" key="3">
    <source>
        <dbReference type="ARBA" id="ARBA00022989"/>
    </source>
</evidence>
<dbReference type="InterPro" id="IPR050829">
    <property type="entry name" value="CorA_MIT"/>
</dbReference>
<evidence type="ECO:0008006" key="9">
    <source>
        <dbReference type="Google" id="ProtNLM"/>
    </source>
</evidence>
<feature type="compositionally biased region" description="Basic and acidic residues" evidence="5">
    <location>
        <begin position="1169"/>
        <end position="1188"/>
    </location>
</feature>
<reference evidence="7" key="2">
    <citation type="submission" date="2023-05" db="EMBL/GenBank/DDBJ databases">
        <authorList>
            <consortium name="Lawrence Berkeley National Laboratory"/>
            <person name="Steindorff A."/>
            <person name="Hensen N."/>
            <person name="Bonometti L."/>
            <person name="Westerberg I."/>
            <person name="Brannstrom I.O."/>
            <person name="Guillou S."/>
            <person name="Cros-Aarteil S."/>
            <person name="Calhoun S."/>
            <person name="Haridas S."/>
            <person name="Kuo A."/>
            <person name="Mondo S."/>
            <person name="Pangilinan J."/>
            <person name="Riley R."/>
            <person name="Labutti K."/>
            <person name="Andreopoulos B."/>
            <person name="Lipzen A."/>
            <person name="Chen C."/>
            <person name="Yanf M."/>
            <person name="Daum C."/>
            <person name="Ng V."/>
            <person name="Clum A."/>
            <person name="Ohm R."/>
            <person name="Martin F."/>
            <person name="Silar P."/>
            <person name="Natvig D."/>
            <person name="Lalanne C."/>
            <person name="Gautier V."/>
            <person name="Ament-Velasquez S.L."/>
            <person name="Kruys A."/>
            <person name="Hutchinson M.I."/>
            <person name="Powell A.J."/>
            <person name="Barry K."/>
            <person name="Miller A.N."/>
            <person name="Grigoriev I.V."/>
            <person name="Debuchy R."/>
            <person name="Gladieux P."/>
            <person name="Thoren M.H."/>
            <person name="Johannesson H."/>
        </authorList>
    </citation>
    <scope>NUCLEOTIDE SEQUENCE</scope>
    <source>
        <strain evidence="7">CBS 990.96</strain>
    </source>
</reference>
<keyword evidence="8" id="KW-1185">Reference proteome</keyword>
<dbReference type="SUPFAM" id="SSF144083">
    <property type="entry name" value="Magnesium transport protein CorA, transmembrane region"/>
    <property type="match status" value="1"/>
</dbReference>
<keyword evidence="2 6" id="KW-0812">Transmembrane</keyword>
<feature type="transmembrane region" description="Helical" evidence="6">
    <location>
        <begin position="1083"/>
        <end position="1103"/>
    </location>
</feature>
<comment type="subcellular location">
    <subcellularLocation>
        <location evidence="1">Membrane</location>
        <topology evidence="1">Multi-pass membrane protein</topology>
    </subcellularLocation>
</comment>
<dbReference type="PANTHER" id="PTHR47685">
    <property type="entry name" value="MAGNESIUM TRANSPORT PROTEIN CORA"/>
    <property type="match status" value="1"/>
</dbReference>
<feature type="region of interest" description="Disordered" evidence="5">
    <location>
        <begin position="474"/>
        <end position="514"/>
    </location>
</feature>
<feature type="compositionally biased region" description="Gly residues" evidence="5">
    <location>
        <begin position="1254"/>
        <end position="1267"/>
    </location>
</feature>
<dbReference type="Pfam" id="PF01544">
    <property type="entry name" value="CorA"/>
    <property type="match status" value="1"/>
</dbReference>
<dbReference type="GO" id="GO:0016020">
    <property type="term" value="C:membrane"/>
    <property type="evidence" value="ECO:0007669"/>
    <property type="project" value="UniProtKB-SubCell"/>
</dbReference>
<dbReference type="InterPro" id="IPR045863">
    <property type="entry name" value="CorA_TM1_TM2"/>
</dbReference>
<feature type="region of interest" description="Disordered" evidence="5">
    <location>
        <begin position="250"/>
        <end position="302"/>
    </location>
</feature>
<accession>A0AAN7BRB7</accession>
<name>A0AAN7BRB7_9PEZI</name>
<feature type="compositionally biased region" description="Basic and acidic residues" evidence="5">
    <location>
        <begin position="493"/>
        <end position="514"/>
    </location>
</feature>
<dbReference type="Gene3D" id="1.20.58.340">
    <property type="entry name" value="Magnesium transport protein CorA, transmembrane region"/>
    <property type="match status" value="1"/>
</dbReference>